<protein>
    <recommendedName>
        <fullName evidence="4">SxtK</fullName>
    </recommendedName>
</protein>
<keyword evidence="1" id="KW-0472">Membrane</keyword>
<gene>
    <name evidence="2" type="ORF">H6G94_02930</name>
</gene>
<accession>A0ABR8H490</accession>
<keyword evidence="1" id="KW-1133">Transmembrane helix</keyword>
<feature type="transmembrane region" description="Helical" evidence="1">
    <location>
        <begin position="12"/>
        <end position="43"/>
    </location>
</feature>
<evidence type="ECO:0000256" key="1">
    <source>
        <dbReference type="SAM" id="Phobius"/>
    </source>
</evidence>
<keyword evidence="3" id="KW-1185">Reference proteome</keyword>
<proteinExistence type="predicted"/>
<organism evidence="2 3">
    <name type="scientific">Nostoc punctiforme FACHB-252</name>
    <dbReference type="NCBI Taxonomy" id="1357509"/>
    <lineage>
        <taxon>Bacteria</taxon>
        <taxon>Bacillati</taxon>
        <taxon>Cyanobacteriota</taxon>
        <taxon>Cyanophyceae</taxon>
        <taxon>Nostocales</taxon>
        <taxon>Nostocaceae</taxon>
        <taxon>Nostoc</taxon>
    </lineage>
</organism>
<sequence length="57" mass="6321">MQKATKSINIKKLVTVLLFVIPLIADLLIPGSGIFIEIAFLIWELLEPEEIGGDDLK</sequence>
<comment type="caution">
    <text evidence="2">The sequence shown here is derived from an EMBL/GenBank/DDBJ whole genome shotgun (WGS) entry which is preliminary data.</text>
</comment>
<reference evidence="2 3" key="1">
    <citation type="journal article" date="2020" name="ISME J.">
        <title>Comparative genomics reveals insights into cyanobacterial evolution and habitat adaptation.</title>
        <authorList>
            <person name="Chen M.Y."/>
            <person name="Teng W.K."/>
            <person name="Zhao L."/>
            <person name="Hu C.X."/>
            <person name="Zhou Y.K."/>
            <person name="Han B.P."/>
            <person name="Song L.R."/>
            <person name="Shu W.S."/>
        </authorList>
    </citation>
    <scope>NUCLEOTIDE SEQUENCE [LARGE SCALE GENOMIC DNA]</scope>
    <source>
        <strain evidence="2 3">FACHB-252</strain>
    </source>
</reference>
<evidence type="ECO:0000313" key="2">
    <source>
        <dbReference type="EMBL" id="MBD2610237.1"/>
    </source>
</evidence>
<dbReference type="Proteomes" id="UP000606396">
    <property type="component" value="Unassembled WGS sequence"/>
</dbReference>
<evidence type="ECO:0000313" key="3">
    <source>
        <dbReference type="Proteomes" id="UP000606396"/>
    </source>
</evidence>
<name>A0ABR8H490_NOSPU</name>
<dbReference type="EMBL" id="JACJTC010000002">
    <property type="protein sequence ID" value="MBD2610237.1"/>
    <property type="molecule type" value="Genomic_DNA"/>
</dbReference>
<evidence type="ECO:0008006" key="4">
    <source>
        <dbReference type="Google" id="ProtNLM"/>
    </source>
</evidence>
<keyword evidence="1" id="KW-0812">Transmembrane</keyword>
<dbReference type="RefSeq" id="WP_190948260.1">
    <property type="nucleotide sequence ID" value="NZ_JACJTC010000002.1"/>
</dbReference>